<reference evidence="1 2" key="1">
    <citation type="journal article" date="2022" name="bioRxiv">
        <title>Genomics of Preaxostyla Flagellates Illuminates Evolutionary Transitions and the Path Towards Mitochondrial Loss.</title>
        <authorList>
            <person name="Novak L.V.F."/>
            <person name="Treitli S.C."/>
            <person name="Pyrih J."/>
            <person name="Halakuc P."/>
            <person name="Pipaliya S.V."/>
            <person name="Vacek V."/>
            <person name="Brzon O."/>
            <person name="Soukal P."/>
            <person name="Eme L."/>
            <person name="Dacks J.B."/>
            <person name="Karnkowska A."/>
            <person name="Elias M."/>
            <person name="Hampl V."/>
        </authorList>
    </citation>
    <scope>NUCLEOTIDE SEQUENCE [LARGE SCALE GENOMIC DNA]</scope>
    <source>
        <strain evidence="1">NAU3</strain>
        <tissue evidence="1">Gut</tissue>
    </source>
</reference>
<dbReference type="Proteomes" id="UP001281761">
    <property type="component" value="Unassembled WGS sequence"/>
</dbReference>
<accession>A0ABQ9XT17</accession>
<protein>
    <submittedName>
        <fullName evidence="1">Uncharacterized protein</fullName>
    </submittedName>
</protein>
<evidence type="ECO:0000313" key="2">
    <source>
        <dbReference type="Proteomes" id="UP001281761"/>
    </source>
</evidence>
<dbReference type="EMBL" id="JARBJD010000079">
    <property type="protein sequence ID" value="KAK2954355.1"/>
    <property type="molecule type" value="Genomic_DNA"/>
</dbReference>
<sequence length="242" mass="26947">MNADKINFHTNTATLTIDFIVTGKSSYTVNFSVEPISYEPRECNVVFKNKDRLFNLNFEFPAGETKFTKFIEIGGEDDDKKLCRGITYTITANDLTCIPDTFTPADNTVVTGFSKLTYFDKTKPDGTRDKVKLTFENGLIPARKPADLKNSVTLESTAPKKKEPKVYILDDSDKYTWTRDTGVLTVEYLFKDCDIKAGSKVTAVLCAYLDECFMHQPIDYAEGANGVASVIAAVFAVLALVF</sequence>
<proteinExistence type="predicted"/>
<keyword evidence="2" id="KW-1185">Reference proteome</keyword>
<organism evidence="1 2">
    <name type="scientific">Blattamonas nauphoetae</name>
    <dbReference type="NCBI Taxonomy" id="2049346"/>
    <lineage>
        <taxon>Eukaryota</taxon>
        <taxon>Metamonada</taxon>
        <taxon>Preaxostyla</taxon>
        <taxon>Oxymonadida</taxon>
        <taxon>Blattamonas</taxon>
    </lineage>
</organism>
<evidence type="ECO:0000313" key="1">
    <source>
        <dbReference type="EMBL" id="KAK2954355.1"/>
    </source>
</evidence>
<gene>
    <name evidence="1" type="ORF">BLNAU_10687</name>
</gene>
<name>A0ABQ9XT17_9EUKA</name>
<comment type="caution">
    <text evidence="1">The sequence shown here is derived from an EMBL/GenBank/DDBJ whole genome shotgun (WGS) entry which is preliminary data.</text>
</comment>